<dbReference type="PANTHER" id="PTHR34605">
    <property type="entry name" value="PHAGE_INTEGRASE DOMAIN-CONTAINING PROTEIN"/>
    <property type="match status" value="1"/>
</dbReference>
<organism evidence="2 3">
    <name type="scientific">Tetrapyrgos nigripes</name>
    <dbReference type="NCBI Taxonomy" id="182062"/>
    <lineage>
        <taxon>Eukaryota</taxon>
        <taxon>Fungi</taxon>
        <taxon>Dikarya</taxon>
        <taxon>Basidiomycota</taxon>
        <taxon>Agaricomycotina</taxon>
        <taxon>Agaricomycetes</taxon>
        <taxon>Agaricomycetidae</taxon>
        <taxon>Agaricales</taxon>
        <taxon>Marasmiineae</taxon>
        <taxon>Marasmiaceae</taxon>
        <taxon>Tetrapyrgos</taxon>
    </lineage>
</organism>
<comment type="caution">
    <text evidence="2">The sequence shown here is derived from an EMBL/GenBank/DDBJ whole genome shotgun (WGS) entry which is preliminary data.</text>
</comment>
<dbReference type="InterPro" id="IPR013762">
    <property type="entry name" value="Integrase-like_cat_sf"/>
</dbReference>
<evidence type="ECO:0000256" key="1">
    <source>
        <dbReference type="ARBA" id="ARBA00023172"/>
    </source>
</evidence>
<evidence type="ECO:0008006" key="4">
    <source>
        <dbReference type="Google" id="ProtNLM"/>
    </source>
</evidence>
<evidence type="ECO:0000313" key="3">
    <source>
        <dbReference type="Proteomes" id="UP000559256"/>
    </source>
</evidence>
<gene>
    <name evidence="2" type="ORF">D9758_016415</name>
</gene>
<keyword evidence="1" id="KW-0233">DNA recombination</keyword>
<dbReference type="AlphaFoldDB" id="A0A8H5CPI5"/>
<protein>
    <recommendedName>
        <fullName evidence="4">Tyr recombinase domain-containing protein</fullName>
    </recommendedName>
</protein>
<dbReference type="EMBL" id="JAACJM010000121">
    <property type="protein sequence ID" value="KAF5344656.1"/>
    <property type="molecule type" value="Genomic_DNA"/>
</dbReference>
<sequence>MDDDHVKFLLPTHKSAKQIDSNKIIVQATDGEDCPVKITRQYLHLRDSLFPGHPNLFTRKDSAIPTRQWFIRRLRHYFPKDVAGHSLRSGGATHYALLGYSWDAVQTLGRWTSEAFRLYIRKHPLFFSALLTKKQTTPLNSV</sequence>
<dbReference type="InterPro" id="IPR052925">
    <property type="entry name" value="Phage_Integrase-like_Recomb"/>
</dbReference>
<dbReference type="GO" id="GO:0003677">
    <property type="term" value="F:DNA binding"/>
    <property type="evidence" value="ECO:0007669"/>
    <property type="project" value="InterPro"/>
</dbReference>
<dbReference type="Proteomes" id="UP000559256">
    <property type="component" value="Unassembled WGS sequence"/>
</dbReference>
<dbReference type="OrthoDB" id="5598396at2759"/>
<evidence type="ECO:0000313" key="2">
    <source>
        <dbReference type="EMBL" id="KAF5344656.1"/>
    </source>
</evidence>
<name>A0A8H5CPI5_9AGAR</name>
<accession>A0A8H5CPI5</accession>
<keyword evidence="3" id="KW-1185">Reference proteome</keyword>
<dbReference type="InterPro" id="IPR011010">
    <property type="entry name" value="DNA_brk_join_enz"/>
</dbReference>
<dbReference type="SUPFAM" id="SSF56349">
    <property type="entry name" value="DNA breaking-rejoining enzymes"/>
    <property type="match status" value="1"/>
</dbReference>
<reference evidence="2 3" key="1">
    <citation type="journal article" date="2020" name="ISME J.">
        <title>Uncovering the hidden diversity of litter-decomposition mechanisms in mushroom-forming fungi.</title>
        <authorList>
            <person name="Floudas D."/>
            <person name="Bentzer J."/>
            <person name="Ahren D."/>
            <person name="Johansson T."/>
            <person name="Persson P."/>
            <person name="Tunlid A."/>
        </authorList>
    </citation>
    <scope>NUCLEOTIDE SEQUENCE [LARGE SCALE GENOMIC DNA]</scope>
    <source>
        <strain evidence="2 3">CBS 291.85</strain>
    </source>
</reference>
<dbReference type="PANTHER" id="PTHR34605:SF3">
    <property type="entry name" value="P CELL-TYPE AGGLUTINATION PROTEIN MAP4-LIKE-RELATED"/>
    <property type="match status" value="1"/>
</dbReference>
<dbReference type="GO" id="GO:0006310">
    <property type="term" value="P:DNA recombination"/>
    <property type="evidence" value="ECO:0007669"/>
    <property type="project" value="UniProtKB-KW"/>
</dbReference>
<proteinExistence type="predicted"/>
<dbReference type="GO" id="GO:0015074">
    <property type="term" value="P:DNA integration"/>
    <property type="evidence" value="ECO:0007669"/>
    <property type="project" value="InterPro"/>
</dbReference>
<dbReference type="Gene3D" id="1.10.443.10">
    <property type="entry name" value="Intergrase catalytic core"/>
    <property type="match status" value="1"/>
</dbReference>